<name>A0A832UY32_9ARCH</name>
<evidence type="ECO:0000313" key="13">
    <source>
        <dbReference type="Proteomes" id="UP000604391"/>
    </source>
</evidence>
<dbReference type="GO" id="GO:0000428">
    <property type="term" value="C:DNA-directed RNA polymerase complex"/>
    <property type="evidence" value="ECO:0007669"/>
    <property type="project" value="UniProtKB-KW"/>
</dbReference>
<comment type="catalytic activity">
    <reaction evidence="9">
        <text>ssDNA + n NTP = ssDNA/pppN(pN)n-1 hybrid + (n-1) diphosphate.</text>
        <dbReference type="EC" id="2.7.7.101"/>
    </reaction>
</comment>
<keyword evidence="9" id="KW-0271">Exosome</keyword>
<dbReference type="GO" id="GO:0005737">
    <property type="term" value="C:cytoplasm"/>
    <property type="evidence" value="ECO:0007669"/>
    <property type="project" value="TreeGrafter"/>
</dbReference>
<evidence type="ECO:0000256" key="2">
    <source>
        <dbReference type="ARBA" id="ARBA00022515"/>
    </source>
</evidence>
<feature type="compositionally biased region" description="Basic residues" evidence="10">
    <location>
        <begin position="480"/>
        <end position="489"/>
    </location>
</feature>
<dbReference type="Gene3D" id="3.40.1360.10">
    <property type="match status" value="1"/>
</dbReference>
<organism evidence="12 13">
    <name type="scientific">Candidatus Undinarchaeum marinum</name>
    <dbReference type="NCBI Taxonomy" id="2756141"/>
    <lineage>
        <taxon>Archaea</taxon>
        <taxon>Candidatus Undinarchaeota</taxon>
        <taxon>Candidatus Undinarchaeia</taxon>
        <taxon>Candidatus Undinarchaeales</taxon>
        <taxon>Candidatus Undinarchaeaceae</taxon>
        <taxon>Candidatus Undinarchaeum</taxon>
    </lineage>
</organism>
<dbReference type="GO" id="GO:0006269">
    <property type="term" value="P:DNA replication, synthesis of primer"/>
    <property type="evidence" value="ECO:0007669"/>
    <property type="project" value="UniProtKB-UniRule"/>
</dbReference>
<evidence type="ECO:0000259" key="11">
    <source>
        <dbReference type="PROSITE" id="PS50880"/>
    </source>
</evidence>
<dbReference type="SUPFAM" id="SSF110455">
    <property type="entry name" value="Toprim domain"/>
    <property type="match status" value="1"/>
</dbReference>
<dbReference type="EMBL" id="DVAD01000007">
    <property type="protein sequence ID" value="HIJ99373.1"/>
    <property type="molecule type" value="Genomic_DNA"/>
</dbReference>
<dbReference type="InterPro" id="IPR034154">
    <property type="entry name" value="TOPRIM_DnaG/twinkle"/>
</dbReference>
<feature type="region of interest" description="Disordered" evidence="10">
    <location>
        <begin position="273"/>
        <end position="320"/>
    </location>
</feature>
<keyword evidence="1 9" id="KW-0240">DNA-directed RNA polymerase</keyword>
<comment type="similarity">
    <text evidence="9">Belongs to the archaeal DnaG primase family.</text>
</comment>
<keyword evidence="5 9" id="KW-0235">DNA replication</keyword>
<accession>A0A832UY32</accession>
<keyword evidence="3 9" id="KW-0808">Transferase</keyword>
<evidence type="ECO:0000256" key="7">
    <source>
        <dbReference type="ARBA" id="ARBA00022842"/>
    </source>
</evidence>
<reference evidence="12 13" key="1">
    <citation type="journal article" name="Nat. Commun.">
        <title>Undinarchaeota illuminate DPANN phylogeny and the impact of gene transfer on archaeal evolution.</title>
        <authorList>
            <person name="Dombrowski N."/>
            <person name="Williams T.A."/>
            <person name="Sun J."/>
            <person name="Woodcroft B.J."/>
            <person name="Lee J.H."/>
            <person name="Minh B.Q."/>
            <person name="Rinke C."/>
            <person name="Spang A."/>
        </authorList>
    </citation>
    <scope>NUCLEOTIDE SEQUENCE [LARGE SCALE GENOMIC DNA]</scope>
    <source>
        <strain evidence="12">MAG_bin17</strain>
    </source>
</reference>
<keyword evidence="4 9" id="KW-0548">Nucleotidyltransferase</keyword>
<comment type="function">
    <text evidence="9">RNA polymerase that catalyzes the synthesis of short RNA molecules used as primers for DNA polymerase during DNA replication. Also part of the exosome, which is a complex involved in RNA degradation. Acts as a poly(A)-binding protein that enhances the interaction between heteropolymeric, adenine-rich transcripts and the exosome.</text>
</comment>
<evidence type="ECO:0000256" key="1">
    <source>
        <dbReference type="ARBA" id="ARBA00022478"/>
    </source>
</evidence>
<keyword evidence="8 9" id="KW-0804">Transcription</keyword>
<sequence>MAKIGVAAIKYMVRAKISTTGVVERPDVIGAVFGQTEGLLGEDLDLRELQKNGRIGRIEVELETKDGKTEGKIEIPTSLSKEDTALIAAGLETIERIGPSNSTISVEAIEDVRSSKRDYVVGRAQALLEKLGADVPESQELSSRVRTAIKTGEIKDYGPDKLAGGPDVESASEIILVEGRADVLNLLKGGIGNCLSTGGTKVPHSLKDLCKGKQVSVFLDGDRGGILILKALTSLIDIVNVSVAPNGTEVEEITQKEILKALRSKVPLDVFLGRERSPRREAPRGHDRDRRRDDRRNGRGRDRDRRREDRPRPQIEITPEMESLDKLVTEDFRGSGDAFLLKKTGSKFKKAGSIPKGDLKEVIKNLSEGQYQGIIVDGPLEQTMVTEASDRGINFIIGSIKPRFLKKRPGVLAMDYTFLRHIIEKNRERSGSPNGFEAPKKAEAERKTLKPKPVAKDRKTEKKPAVKKSAMKRGKEGKKSASKSKSKTA</sequence>
<dbReference type="NCBIfam" id="NF003108">
    <property type="entry name" value="PRK04031.1-1"/>
    <property type="match status" value="1"/>
</dbReference>
<feature type="domain" description="Toprim" evidence="11">
    <location>
        <begin position="172"/>
        <end position="258"/>
    </location>
</feature>
<evidence type="ECO:0000256" key="6">
    <source>
        <dbReference type="ARBA" id="ARBA00022723"/>
    </source>
</evidence>
<dbReference type="InterPro" id="IPR050219">
    <property type="entry name" value="DnaG_primase"/>
</dbReference>
<evidence type="ECO:0000313" key="12">
    <source>
        <dbReference type="EMBL" id="HIJ99373.1"/>
    </source>
</evidence>
<evidence type="ECO:0000256" key="5">
    <source>
        <dbReference type="ARBA" id="ARBA00022705"/>
    </source>
</evidence>
<dbReference type="CDD" id="cd01029">
    <property type="entry name" value="TOPRIM_primases"/>
    <property type="match status" value="1"/>
</dbReference>
<feature type="region of interest" description="Disordered" evidence="10">
    <location>
        <begin position="428"/>
        <end position="489"/>
    </location>
</feature>
<dbReference type="Proteomes" id="UP000604391">
    <property type="component" value="Unassembled WGS sequence"/>
</dbReference>
<dbReference type="Pfam" id="PF13662">
    <property type="entry name" value="Toprim_4"/>
    <property type="match status" value="1"/>
</dbReference>
<evidence type="ECO:0000256" key="3">
    <source>
        <dbReference type="ARBA" id="ARBA00022679"/>
    </source>
</evidence>
<dbReference type="InterPro" id="IPR006171">
    <property type="entry name" value="TOPRIM_dom"/>
</dbReference>
<evidence type="ECO:0000256" key="9">
    <source>
        <dbReference type="HAMAP-Rule" id="MF_00007"/>
    </source>
</evidence>
<feature type="compositionally biased region" description="Basic and acidic residues" evidence="10">
    <location>
        <begin position="273"/>
        <end position="313"/>
    </location>
</feature>
<protein>
    <recommendedName>
        <fullName evidence="9">DNA primase DnaG</fullName>
        <ecNumber evidence="9">2.7.7.101</ecNumber>
    </recommendedName>
</protein>
<dbReference type="AlphaFoldDB" id="A0A832UY32"/>
<keyword evidence="13" id="KW-1185">Reference proteome</keyword>
<keyword evidence="2 9" id="KW-0639">Primosome</keyword>
<keyword evidence="7" id="KW-0460">Magnesium</keyword>
<dbReference type="EC" id="2.7.7.101" evidence="9"/>
<evidence type="ECO:0000256" key="10">
    <source>
        <dbReference type="SAM" id="MobiDB-lite"/>
    </source>
</evidence>
<dbReference type="GO" id="GO:1990077">
    <property type="term" value="C:primosome complex"/>
    <property type="evidence" value="ECO:0007669"/>
    <property type="project" value="UniProtKB-KW"/>
</dbReference>
<dbReference type="PROSITE" id="PS50880">
    <property type="entry name" value="TOPRIM"/>
    <property type="match status" value="1"/>
</dbReference>
<comment type="caution">
    <text evidence="12">The sequence shown here is derived from an EMBL/GenBank/DDBJ whole genome shotgun (WGS) entry which is preliminary data.</text>
</comment>
<dbReference type="SMART" id="SM00493">
    <property type="entry name" value="TOPRIM"/>
    <property type="match status" value="1"/>
</dbReference>
<comment type="subunit">
    <text evidence="9">Forms a ternary complex with MCM helicase and DNA. Component of the archaeal exosome complex.</text>
</comment>
<gene>
    <name evidence="9" type="primary">dnaG</name>
    <name evidence="12" type="ORF">H1011_00930</name>
</gene>
<dbReference type="GO" id="GO:0008143">
    <property type="term" value="F:poly(A) binding"/>
    <property type="evidence" value="ECO:0007669"/>
    <property type="project" value="InterPro"/>
</dbReference>
<evidence type="ECO:0000256" key="4">
    <source>
        <dbReference type="ARBA" id="ARBA00022695"/>
    </source>
</evidence>
<dbReference type="GO" id="GO:0000178">
    <property type="term" value="C:exosome (RNase complex)"/>
    <property type="evidence" value="ECO:0007669"/>
    <property type="project" value="UniProtKB-KW"/>
</dbReference>
<proteinExistence type="inferred from homology"/>
<dbReference type="InterPro" id="IPR020607">
    <property type="entry name" value="Primase_DnaG_arc"/>
</dbReference>
<dbReference type="PANTHER" id="PTHR30313">
    <property type="entry name" value="DNA PRIMASE"/>
    <property type="match status" value="1"/>
</dbReference>
<dbReference type="GO" id="GO:0046872">
    <property type="term" value="F:metal ion binding"/>
    <property type="evidence" value="ECO:0007669"/>
    <property type="project" value="UniProtKB-KW"/>
</dbReference>
<keyword evidence="6" id="KW-0479">Metal-binding</keyword>
<dbReference type="PANTHER" id="PTHR30313:SF2">
    <property type="entry name" value="DNA PRIMASE"/>
    <property type="match status" value="1"/>
</dbReference>
<dbReference type="HAMAP" id="MF_00007">
    <property type="entry name" value="DNA_primase_DnaG_arc"/>
    <property type="match status" value="1"/>
</dbReference>
<feature type="compositionally biased region" description="Basic and acidic residues" evidence="10">
    <location>
        <begin position="438"/>
        <end position="464"/>
    </location>
</feature>
<dbReference type="GO" id="GO:0003899">
    <property type="term" value="F:DNA-directed RNA polymerase activity"/>
    <property type="evidence" value="ECO:0007669"/>
    <property type="project" value="UniProtKB-UniRule"/>
</dbReference>
<evidence type="ECO:0000256" key="8">
    <source>
        <dbReference type="ARBA" id="ARBA00023163"/>
    </source>
</evidence>